<dbReference type="EMBL" id="JAGSPA010000003">
    <property type="protein sequence ID" value="MBV7257176.1"/>
    <property type="molecule type" value="Genomic_DNA"/>
</dbReference>
<name>A0ABS6SH07_9SPHN</name>
<organism evidence="1 2">
    <name type="scientific">Pacificimonas pallii</name>
    <dbReference type="NCBI Taxonomy" id="2827236"/>
    <lineage>
        <taxon>Bacteria</taxon>
        <taxon>Pseudomonadati</taxon>
        <taxon>Pseudomonadota</taxon>
        <taxon>Alphaproteobacteria</taxon>
        <taxon>Sphingomonadales</taxon>
        <taxon>Sphingosinicellaceae</taxon>
        <taxon>Pacificimonas</taxon>
    </lineage>
</organism>
<evidence type="ECO:0000313" key="2">
    <source>
        <dbReference type="Proteomes" id="UP000722336"/>
    </source>
</evidence>
<sequence>MAEPAEQLSDPDWFPYRYDFNQQRILFLKVPLAARQARTFLADTTLAENAPSAWLPISAMAATAGDPPATHFIFHSAFCRSTLMVKALDRAGGARGLSEPALMNDLAQEVRARGGSGTVTPLLSSLAAAFPGDGPMVIKPSNHANQAAPHLLRAAPGAKAVLLYAPLNDFLFSVVKKGLAGRVWARRLYAELSVYVPLELGLDGAGLFQLSDYHIAGLAWLLHQQHFASLMAQSGKERFLIVDSADFNAHRGETLAAVARHFDLPLDADAARALGDSDVFRSHAKESGDYAARVDAEKAHAKSPLLEEEIAGAADWTMRIAAQLPPTIPLPPHSV</sequence>
<evidence type="ECO:0008006" key="3">
    <source>
        <dbReference type="Google" id="ProtNLM"/>
    </source>
</evidence>
<proteinExistence type="predicted"/>
<accession>A0ABS6SH07</accession>
<gene>
    <name evidence="1" type="ORF">KCG44_10320</name>
</gene>
<dbReference type="Proteomes" id="UP000722336">
    <property type="component" value="Unassembled WGS sequence"/>
</dbReference>
<keyword evidence="2" id="KW-1185">Reference proteome</keyword>
<dbReference type="RefSeq" id="WP_218446004.1">
    <property type="nucleotide sequence ID" value="NZ_JAGSPA010000003.1"/>
</dbReference>
<protein>
    <recommendedName>
        <fullName evidence="3">Sulfotransferase family protein</fullName>
    </recommendedName>
</protein>
<reference evidence="1 2" key="1">
    <citation type="submission" date="2021-04" db="EMBL/GenBank/DDBJ databases">
        <authorList>
            <person name="Pira H."/>
            <person name="Risdian C."/>
            <person name="Wink J."/>
        </authorList>
    </citation>
    <scope>NUCLEOTIDE SEQUENCE [LARGE SCALE GENOMIC DNA]</scope>
    <source>
        <strain evidence="1 2">WHA3</strain>
    </source>
</reference>
<evidence type="ECO:0000313" key="1">
    <source>
        <dbReference type="EMBL" id="MBV7257176.1"/>
    </source>
</evidence>
<comment type="caution">
    <text evidence="1">The sequence shown here is derived from an EMBL/GenBank/DDBJ whole genome shotgun (WGS) entry which is preliminary data.</text>
</comment>